<evidence type="ECO:0000256" key="11">
    <source>
        <dbReference type="ARBA" id="ARBA00022840"/>
    </source>
</evidence>
<evidence type="ECO:0000256" key="15">
    <source>
        <dbReference type="ARBA" id="ARBA00059004"/>
    </source>
</evidence>
<dbReference type="OrthoDB" id="7568856at2"/>
<dbReference type="PROSITE" id="PS50109">
    <property type="entry name" value="HIS_KIN"/>
    <property type="match status" value="1"/>
</dbReference>
<dbReference type="SUPFAM" id="SSF103190">
    <property type="entry name" value="Sensory domain-like"/>
    <property type="match status" value="1"/>
</dbReference>
<dbReference type="Gene3D" id="3.30.450.20">
    <property type="entry name" value="PAS domain"/>
    <property type="match status" value="1"/>
</dbReference>
<dbReference type="SUPFAM" id="SSF55874">
    <property type="entry name" value="ATPase domain of HSP90 chaperone/DNA topoisomerase II/histidine kinase"/>
    <property type="match status" value="1"/>
</dbReference>
<dbReference type="GO" id="GO:0005886">
    <property type="term" value="C:plasma membrane"/>
    <property type="evidence" value="ECO:0007669"/>
    <property type="project" value="UniProtKB-SubCell"/>
</dbReference>
<comment type="function">
    <text evidence="15">Member of the two-component regulatory system DctB/DctD involved in the transport of C4-dicarboxylates. DctB functions as a membrane-associated protein kinase that phosphorylates DctD in response to environmental signals.</text>
</comment>
<dbReference type="EC" id="2.7.13.3" evidence="3"/>
<keyword evidence="9" id="KW-0547">Nucleotide-binding</keyword>
<dbReference type="InterPro" id="IPR017055">
    <property type="entry name" value="Sig_transdc_His_kinase_DctB"/>
</dbReference>
<proteinExistence type="predicted"/>
<keyword evidence="17" id="KW-0175">Coiled coil</keyword>
<evidence type="ECO:0000256" key="2">
    <source>
        <dbReference type="ARBA" id="ARBA00004429"/>
    </source>
</evidence>
<keyword evidence="4" id="KW-1003">Cell membrane</keyword>
<dbReference type="Pfam" id="PF02518">
    <property type="entry name" value="HATPase_c"/>
    <property type="match status" value="1"/>
</dbReference>
<keyword evidence="11" id="KW-0067">ATP-binding</keyword>
<evidence type="ECO:0000256" key="4">
    <source>
        <dbReference type="ARBA" id="ARBA00022475"/>
    </source>
</evidence>
<dbReference type="SMART" id="SM00388">
    <property type="entry name" value="HisKA"/>
    <property type="match status" value="1"/>
</dbReference>
<reference evidence="20 21" key="1">
    <citation type="submission" date="2019-04" db="EMBL/GenBank/DDBJ databases">
        <title>Shimia ponticola sp. nov., isolated from seawater.</title>
        <authorList>
            <person name="Kim Y.-O."/>
            <person name="Yoon J.-H."/>
        </authorList>
    </citation>
    <scope>NUCLEOTIDE SEQUENCE [LARGE SCALE GENOMIC DNA]</scope>
    <source>
        <strain evidence="20 21">MYP11</strain>
    </source>
</reference>
<comment type="caution">
    <text evidence="20">The sequence shown here is derived from an EMBL/GenBank/DDBJ whole genome shotgun (WGS) entry which is preliminary data.</text>
</comment>
<sequence>MKRGWTSRALLIALFLCAVAAVAGGVWRLGYVQGIGALVRKGEADLALSSDRVVGQLQRYRELAVLMSDHPAVAAANTGTHLAEANTLFQEVADKTSALEILFVDRTRRVLAAARSETGGLVPDQPFLGRAMNGALGMGHGANLLVAPRAVYFAAPHFAEDRSVGGAVVVAADVAEIEWDWTGTNPAVFFTDSAGEVFISNRSELIWWRRDASEDSAAARRFEARIVGGREIWQMEWEPYFPRRALHITRELPVIGMTAEALIDTAPARRIASLQAAAVAALCLAFGAMLFLATERRRALALANTKLEARVAERTSALSDANTALRREVAEREAAEAALRRAQEDLVEAGKLSALGQMSAGISHELNQPLMAIQSYAENGAAFLERDKPDRAADNLRRISDLTRRIGRIIRNLRAFARQESAPVSRVDLVKVLASAMELTATRRRDGGVTLDYSPPKGPVWVRGGEVRLCQVFVNLITNAVDAMQDSDTRALRITVREGERLRVDVADSGPGIDMPAKMFEPFYSTKSDREEGGMGLGLSISYGIVQSLGGEIRGINAAAGGAIFTVELERWSEEERAA</sequence>
<comment type="subcellular location">
    <subcellularLocation>
        <location evidence="2">Cell inner membrane</location>
        <topology evidence="2">Multi-pass membrane protein</topology>
    </subcellularLocation>
</comment>
<keyword evidence="13" id="KW-0902">Two-component regulatory system</keyword>
<dbReference type="AlphaFoldDB" id="A0A4S4NGP2"/>
<evidence type="ECO:0000256" key="13">
    <source>
        <dbReference type="ARBA" id="ARBA00023012"/>
    </source>
</evidence>
<evidence type="ECO:0000256" key="12">
    <source>
        <dbReference type="ARBA" id="ARBA00022989"/>
    </source>
</evidence>
<keyword evidence="12 18" id="KW-1133">Transmembrane helix</keyword>
<evidence type="ECO:0000256" key="8">
    <source>
        <dbReference type="ARBA" id="ARBA00022692"/>
    </source>
</evidence>
<evidence type="ECO:0000256" key="16">
    <source>
        <dbReference type="ARBA" id="ARBA00073143"/>
    </source>
</evidence>
<evidence type="ECO:0000259" key="19">
    <source>
        <dbReference type="PROSITE" id="PS50109"/>
    </source>
</evidence>
<dbReference type="Pfam" id="PF00512">
    <property type="entry name" value="HisKA"/>
    <property type="match status" value="1"/>
</dbReference>
<keyword evidence="21" id="KW-1185">Reference proteome</keyword>
<dbReference type="GO" id="GO:0000155">
    <property type="term" value="F:phosphorelay sensor kinase activity"/>
    <property type="evidence" value="ECO:0007669"/>
    <property type="project" value="InterPro"/>
</dbReference>
<feature type="transmembrane region" description="Helical" evidence="18">
    <location>
        <begin position="272"/>
        <end position="293"/>
    </location>
</feature>
<keyword evidence="14 18" id="KW-0472">Membrane</keyword>
<dbReference type="GO" id="GO:0005524">
    <property type="term" value="F:ATP binding"/>
    <property type="evidence" value="ECO:0007669"/>
    <property type="project" value="UniProtKB-KW"/>
</dbReference>
<evidence type="ECO:0000256" key="14">
    <source>
        <dbReference type="ARBA" id="ARBA00023136"/>
    </source>
</evidence>
<keyword evidence="10 20" id="KW-0418">Kinase</keyword>
<dbReference type="Gene3D" id="3.30.565.10">
    <property type="entry name" value="Histidine kinase-like ATPase, C-terminal domain"/>
    <property type="match status" value="1"/>
</dbReference>
<dbReference type="PIRSF" id="PIRSF036431">
    <property type="entry name" value="STHK_DctB"/>
    <property type="match status" value="1"/>
</dbReference>
<keyword evidence="5" id="KW-0997">Cell inner membrane</keyword>
<dbReference type="InterPro" id="IPR003661">
    <property type="entry name" value="HisK_dim/P_dom"/>
</dbReference>
<comment type="catalytic activity">
    <reaction evidence="1">
        <text>ATP + protein L-histidine = ADP + protein N-phospho-L-histidine.</text>
        <dbReference type="EC" id="2.7.13.3"/>
    </reaction>
</comment>
<name>A0A4S4NGP2_9RHOB</name>
<keyword evidence="6" id="KW-0597">Phosphoprotein</keyword>
<evidence type="ECO:0000313" key="20">
    <source>
        <dbReference type="EMBL" id="THH38824.1"/>
    </source>
</evidence>
<dbReference type="InterPro" id="IPR036097">
    <property type="entry name" value="HisK_dim/P_sf"/>
</dbReference>
<keyword evidence="7" id="KW-0808">Transferase</keyword>
<evidence type="ECO:0000256" key="9">
    <source>
        <dbReference type="ARBA" id="ARBA00022741"/>
    </source>
</evidence>
<dbReference type="PANTHER" id="PTHR43065:SF46">
    <property type="entry name" value="C4-DICARBOXYLATE TRANSPORT SENSOR PROTEIN DCTB"/>
    <property type="match status" value="1"/>
</dbReference>
<dbReference type="InterPro" id="IPR005467">
    <property type="entry name" value="His_kinase_dom"/>
</dbReference>
<evidence type="ECO:0000256" key="7">
    <source>
        <dbReference type="ARBA" id="ARBA00022679"/>
    </source>
</evidence>
<feature type="domain" description="Histidine kinase" evidence="19">
    <location>
        <begin position="361"/>
        <end position="573"/>
    </location>
</feature>
<protein>
    <recommendedName>
        <fullName evidence="16">C4-dicarboxylate transport sensor protein DctB</fullName>
        <ecNumber evidence="3">2.7.13.3</ecNumber>
    </recommendedName>
</protein>
<dbReference type="InterPro" id="IPR036890">
    <property type="entry name" value="HATPase_C_sf"/>
</dbReference>
<gene>
    <name evidence="20" type="ORF">E4Z66_04510</name>
</gene>
<dbReference type="Gene3D" id="1.10.287.130">
    <property type="match status" value="1"/>
</dbReference>
<dbReference type="EMBL" id="SRKY01000001">
    <property type="protein sequence ID" value="THH38824.1"/>
    <property type="molecule type" value="Genomic_DNA"/>
</dbReference>
<dbReference type="InterPro" id="IPR003594">
    <property type="entry name" value="HATPase_dom"/>
</dbReference>
<dbReference type="PRINTS" id="PR00344">
    <property type="entry name" value="BCTRLSENSOR"/>
</dbReference>
<keyword evidence="8 18" id="KW-0812">Transmembrane</keyword>
<dbReference type="SUPFAM" id="SSF47384">
    <property type="entry name" value="Homodimeric domain of signal transducing histidine kinase"/>
    <property type="match status" value="1"/>
</dbReference>
<evidence type="ECO:0000256" key="5">
    <source>
        <dbReference type="ARBA" id="ARBA00022519"/>
    </source>
</evidence>
<dbReference type="CDD" id="cd00075">
    <property type="entry name" value="HATPase"/>
    <property type="match status" value="1"/>
</dbReference>
<dbReference type="InterPro" id="IPR004358">
    <property type="entry name" value="Sig_transdc_His_kin-like_C"/>
</dbReference>
<evidence type="ECO:0000256" key="3">
    <source>
        <dbReference type="ARBA" id="ARBA00012438"/>
    </source>
</evidence>
<evidence type="ECO:0000256" key="1">
    <source>
        <dbReference type="ARBA" id="ARBA00000085"/>
    </source>
</evidence>
<evidence type="ECO:0000256" key="10">
    <source>
        <dbReference type="ARBA" id="ARBA00022777"/>
    </source>
</evidence>
<dbReference type="FunFam" id="1.10.287.130:FF:000049">
    <property type="entry name" value="C4-dicarboxylate transport sensor protein DctB"/>
    <property type="match status" value="1"/>
</dbReference>
<evidence type="ECO:0000256" key="6">
    <source>
        <dbReference type="ARBA" id="ARBA00022553"/>
    </source>
</evidence>
<dbReference type="PANTHER" id="PTHR43065">
    <property type="entry name" value="SENSOR HISTIDINE KINASE"/>
    <property type="match status" value="1"/>
</dbReference>
<dbReference type="SMART" id="SM00387">
    <property type="entry name" value="HATPase_c"/>
    <property type="match status" value="1"/>
</dbReference>
<evidence type="ECO:0000256" key="17">
    <source>
        <dbReference type="SAM" id="Coils"/>
    </source>
</evidence>
<dbReference type="CDD" id="cd00082">
    <property type="entry name" value="HisKA"/>
    <property type="match status" value="1"/>
</dbReference>
<organism evidence="20 21">
    <name type="scientific">Aliishimia ponticola</name>
    <dbReference type="NCBI Taxonomy" id="2499833"/>
    <lineage>
        <taxon>Bacteria</taxon>
        <taxon>Pseudomonadati</taxon>
        <taxon>Pseudomonadota</taxon>
        <taxon>Alphaproteobacteria</taxon>
        <taxon>Rhodobacterales</taxon>
        <taxon>Paracoccaceae</taxon>
        <taxon>Aliishimia</taxon>
    </lineage>
</organism>
<evidence type="ECO:0000256" key="18">
    <source>
        <dbReference type="SAM" id="Phobius"/>
    </source>
</evidence>
<accession>A0A4S4NGP2</accession>
<dbReference type="Proteomes" id="UP000306602">
    <property type="component" value="Unassembled WGS sequence"/>
</dbReference>
<dbReference type="RefSeq" id="WP_136461744.1">
    <property type="nucleotide sequence ID" value="NZ_SRKY01000001.1"/>
</dbReference>
<evidence type="ECO:0000313" key="21">
    <source>
        <dbReference type="Proteomes" id="UP000306602"/>
    </source>
</evidence>
<dbReference type="InterPro" id="IPR029151">
    <property type="entry name" value="Sensor-like_sf"/>
</dbReference>
<feature type="coiled-coil region" evidence="17">
    <location>
        <begin position="318"/>
        <end position="352"/>
    </location>
</feature>